<dbReference type="SUPFAM" id="SSF141986">
    <property type="entry name" value="LD-carboxypeptidase A C-terminal domain-like"/>
    <property type="match status" value="1"/>
</dbReference>
<evidence type="ECO:0000313" key="6">
    <source>
        <dbReference type="Proteomes" id="UP000010296"/>
    </source>
</evidence>
<sequence>MRKKPARLAKGDKVAIVSLSSGILGDDHCACNVEIGTKRMREMGLEPVFTKHALAGSDYIRNYPEKRAEDIKAAFLDERIKGIVCAIGGDDTYQILPYLMEDEEFREAVVAHPKIFTGYSDTTINHLMFYQLGLQTFYGPSFLTDFGDIGPAMLPYTKSAIEQFIAEEPLQETILPSAIWYEERKDFSAKAKGEARSSHQDIRGFELLQGAPSFTGHLLGGCFESLTDFLSGERYPDEKTITANYHLWPESSQWQGAILFIETCEEKISPEAYKQKLGILKETGVFSQIAGIIVGKPQDECFYEEYKSVLLDTIADESLPIAYNFPFGHAYPRTVLPYGINVTVDTISQVIRFNESLFR</sequence>
<dbReference type="SUPFAM" id="SSF52317">
    <property type="entry name" value="Class I glutamine amidotransferase-like"/>
    <property type="match status" value="1"/>
</dbReference>
<dbReference type="CDD" id="cd07062">
    <property type="entry name" value="Peptidase_S66_mccF_like"/>
    <property type="match status" value="1"/>
</dbReference>
<feature type="domain" description="LD-carboxypeptidase N-terminal" evidence="3">
    <location>
        <begin position="14"/>
        <end position="139"/>
    </location>
</feature>
<dbReference type="EMBL" id="AEPV01000047">
    <property type="protein sequence ID" value="EFU73853.1"/>
    <property type="molecule type" value="Genomic_DNA"/>
</dbReference>
<proteinExistence type="inferred from homology"/>
<dbReference type="PIRSF" id="PIRSF028757">
    <property type="entry name" value="LD-carboxypeptidase"/>
    <property type="match status" value="1"/>
</dbReference>
<keyword evidence="5" id="KW-0645">Protease</keyword>
<dbReference type="InterPro" id="IPR003507">
    <property type="entry name" value="S66_fam"/>
</dbReference>
<evidence type="ECO:0000259" key="3">
    <source>
        <dbReference type="Pfam" id="PF02016"/>
    </source>
</evidence>
<protein>
    <submittedName>
        <fullName evidence="5">LD-carboxypeptidase</fullName>
    </submittedName>
</protein>
<dbReference type="AlphaFoldDB" id="E6LG66"/>
<dbReference type="Pfam" id="PF17676">
    <property type="entry name" value="Peptidase_S66C"/>
    <property type="match status" value="1"/>
</dbReference>
<keyword evidence="2" id="KW-0378">Hydrolase</keyword>
<keyword evidence="5" id="KW-0121">Carboxypeptidase</keyword>
<comment type="similarity">
    <text evidence="1">Belongs to the peptidase S66 family.</text>
</comment>
<dbReference type="Proteomes" id="UP000010296">
    <property type="component" value="Unassembled WGS sequence"/>
</dbReference>
<dbReference type="Gene3D" id="3.40.50.10740">
    <property type="entry name" value="Class I glutamine amidotransferase-like"/>
    <property type="match status" value="1"/>
</dbReference>
<dbReference type="STRING" id="888064.HMPREF9088_1356"/>
<accession>E6LG66</accession>
<dbReference type="HOGENOM" id="CLU_034346_1_0_9"/>
<evidence type="ECO:0000259" key="4">
    <source>
        <dbReference type="Pfam" id="PF17676"/>
    </source>
</evidence>
<dbReference type="Pfam" id="PF02016">
    <property type="entry name" value="Peptidase_S66"/>
    <property type="match status" value="1"/>
</dbReference>
<dbReference type="InterPro" id="IPR029062">
    <property type="entry name" value="Class_I_gatase-like"/>
</dbReference>
<feature type="domain" description="LD-carboxypeptidase C-terminal" evidence="4">
    <location>
        <begin position="215"/>
        <end position="344"/>
    </location>
</feature>
<dbReference type="InterPro" id="IPR040921">
    <property type="entry name" value="Peptidase_S66C"/>
</dbReference>
<name>E6LG66_ENTI1</name>
<dbReference type="InterPro" id="IPR027478">
    <property type="entry name" value="LdcA_N"/>
</dbReference>
<dbReference type="OrthoDB" id="9807329at2"/>
<dbReference type="GO" id="GO:0004180">
    <property type="term" value="F:carboxypeptidase activity"/>
    <property type="evidence" value="ECO:0007669"/>
    <property type="project" value="UniProtKB-KW"/>
</dbReference>
<evidence type="ECO:0000256" key="1">
    <source>
        <dbReference type="ARBA" id="ARBA00010233"/>
    </source>
</evidence>
<gene>
    <name evidence="5" type="ORF">HMPREF9088_1356</name>
</gene>
<dbReference type="PATRIC" id="fig|888064.11.peg.330"/>
<evidence type="ECO:0000256" key="2">
    <source>
        <dbReference type="ARBA" id="ARBA00022801"/>
    </source>
</evidence>
<keyword evidence="6" id="KW-1185">Reference proteome</keyword>
<organism evidence="5 6">
    <name type="scientific">Enterococcus italicus (strain DSM 15952 / CCUG 50447 / LMG 22039 / TP 1.5)</name>
    <dbReference type="NCBI Taxonomy" id="888064"/>
    <lineage>
        <taxon>Bacteria</taxon>
        <taxon>Bacillati</taxon>
        <taxon>Bacillota</taxon>
        <taxon>Bacilli</taxon>
        <taxon>Lactobacillales</taxon>
        <taxon>Enterococcaceae</taxon>
        <taxon>Enterococcus</taxon>
    </lineage>
</organism>
<dbReference type="Gene3D" id="3.50.30.60">
    <property type="entry name" value="LD-carboxypeptidase A C-terminal domain-like"/>
    <property type="match status" value="1"/>
</dbReference>
<comment type="caution">
    <text evidence="5">The sequence shown here is derived from an EMBL/GenBank/DDBJ whole genome shotgun (WGS) entry which is preliminary data.</text>
</comment>
<dbReference type="PANTHER" id="PTHR30237">
    <property type="entry name" value="MURAMOYLTETRAPEPTIDE CARBOXYPEPTIDASE"/>
    <property type="match status" value="1"/>
</dbReference>
<dbReference type="InterPro" id="IPR040449">
    <property type="entry name" value="Peptidase_S66_N"/>
</dbReference>
<dbReference type="PANTHER" id="PTHR30237:SF4">
    <property type="entry name" value="LD-CARBOXYPEPTIDASE C-TERMINAL DOMAIN-CONTAINING PROTEIN"/>
    <property type="match status" value="1"/>
</dbReference>
<dbReference type="InterPro" id="IPR027461">
    <property type="entry name" value="Carboxypeptidase_A_C_sf"/>
</dbReference>
<evidence type="ECO:0000313" key="5">
    <source>
        <dbReference type="EMBL" id="EFU73853.1"/>
    </source>
</evidence>
<dbReference type="RefSeq" id="WP_007208374.1">
    <property type="nucleotide sequence ID" value="NZ_GL622241.1"/>
</dbReference>
<reference evidence="5 6" key="1">
    <citation type="submission" date="2010-12" db="EMBL/GenBank/DDBJ databases">
        <authorList>
            <person name="Muzny D."/>
            <person name="Qin X."/>
            <person name="Deng J."/>
            <person name="Jiang H."/>
            <person name="Liu Y."/>
            <person name="Qu J."/>
            <person name="Song X.-Z."/>
            <person name="Zhang L."/>
            <person name="Thornton R."/>
            <person name="Coyle M."/>
            <person name="Francisco L."/>
            <person name="Jackson L."/>
            <person name="Javaid M."/>
            <person name="Korchina V."/>
            <person name="Kovar C."/>
            <person name="Mata R."/>
            <person name="Mathew T."/>
            <person name="Ngo R."/>
            <person name="Nguyen L."/>
            <person name="Nguyen N."/>
            <person name="Okwuonu G."/>
            <person name="Ongeri F."/>
            <person name="Pham C."/>
            <person name="Simmons D."/>
            <person name="Wilczek-Boney K."/>
            <person name="Hale W."/>
            <person name="Jakkamsetti A."/>
            <person name="Pham P."/>
            <person name="Ruth R."/>
            <person name="San Lucas F."/>
            <person name="Warren J."/>
            <person name="Zhang J."/>
            <person name="Zhao Z."/>
            <person name="Zhou C."/>
            <person name="Zhu D."/>
            <person name="Lee S."/>
            <person name="Bess C."/>
            <person name="Blankenburg K."/>
            <person name="Forbes L."/>
            <person name="Fu Q."/>
            <person name="Gubbala S."/>
            <person name="Hirani K."/>
            <person name="Jayaseelan J.C."/>
            <person name="Lara F."/>
            <person name="Munidasa M."/>
            <person name="Palculict T."/>
            <person name="Patil S."/>
            <person name="Pu L.-L."/>
            <person name="Saada N."/>
            <person name="Tang L."/>
            <person name="Weissenberger G."/>
            <person name="Zhu Y."/>
            <person name="Hemphill L."/>
            <person name="Shang Y."/>
            <person name="Youmans B."/>
            <person name="Ayvaz T."/>
            <person name="Ross M."/>
            <person name="Santibanez J."/>
            <person name="Aqrawi P."/>
            <person name="Gross S."/>
            <person name="Joshi V."/>
            <person name="Fowler G."/>
            <person name="Nazareth L."/>
            <person name="Reid J."/>
            <person name="Worley K."/>
            <person name="Petrosino J."/>
            <person name="Highlander S."/>
            <person name="Gibbs R."/>
        </authorList>
    </citation>
    <scope>NUCLEOTIDE SEQUENCE [LARGE SCALE GENOMIC DNA]</scope>
    <source>
        <strain evidence="6">DSM 15952 / CCUG 50447 / LMG 22039 / TP 1.5</strain>
    </source>
</reference>
<dbReference type="eggNOG" id="COG1619">
    <property type="taxonomic scope" value="Bacteria"/>
</dbReference>